<protein>
    <submittedName>
        <fullName evidence="1">Uncharacterized protein</fullName>
    </submittedName>
</protein>
<name>A0ACC2TJ56_9FUNG</name>
<sequence>MNHLIFSAVYTACLRIGGHQYNQQHGPFNNPSGKYYYKKPAQLNSSKWYSWPTLVLPHSTQSVAIYTCIYYKLIRRIQAIEAISSCHTFLVNKPCLLNPPHQATCLSTLTPKLPPIPSPTISDAVPFTGADEGNVHSAHSLPLPFL</sequence>
<dbReference type="EMBL" id="QTSX02002855">
    <property type="protein sequence ID" value="KAJ9074517.1"/>
    <property type="molecule type" value="Genomic_DNA"/>
</dbReference>
<proteinExistence type="predicted"/>
<accession>A0ACC2TJ56</accession>
<reference evidence="1" key="1">
    <citation type="submission" date="2022-04" db="EMBL/GenBank/DDBJ databases">
        <title>Genome of the entomopathogenic fungus Entomophthora muscae.</title>
        <authorList>
            <person name="Elya C."/>
            <person name="Lovett B.R."/>
            <person name="Lee E."/>
            <person name="Macias A.M."/>
            <person name="Hajek A.E."/>
            <person name="De Bivort B.L."/>
            <person name="Kasson M.T."/>
            <person name="De Fine Licht H.H."/>
            <person name="Stajich J.E."/>
        </authorList>
    </citation>
    <scope>NUCLEOTIDE SEQUENCE</scope>
    <source>
        <strain evidence="1">Berkeley</strain>
    </source>
</reference>
<organism evidence="1 2">
    <name type="scientific">Entomophthora muscae</name>
    <dbReference type="NCBI Taxonomy" id="34485"/>
    <lineage>
        <taxon>Eukaryota</taxon>
        <taxon>Fungi</taxon>
        <taxon>Fungi incertae sedis</taxon>
        <taxon>Zoopagomycota</taxon>
        <taxon>Entomophthoromycotina</taxon>
        <taxon>Entomophthoromycetes</taxon>
        <taxon>Entomophthorales</taxon>
        <taxon>Entomophthoraceae</taxon>
        <taxon>Entomophthora</taxon>
    </lineage>
</organism>
<dbReference type="Proteomes" id="UP001165960">
    <property type="component" value="Unassembled WGS sequence"/>
</dbReference>
<keyword evidence="2" id="KW-1185">Reference proteome</keyword>
<evidence type="ECO:0000313" key="1">
    <source>
        <dbReference type="EMBL" id="KAJ9074517.1"/>
    </source>
</evidence>
<evidence type="ECO:0000313" key="2">
    <source>
        <dbReference type="Proteomes" id="UP001165960"/>
    </source>
</evidence>
<comment type="caution">
    <text evidence="1">The sequence shown here is derived from an EMBL/GenBank/DDBJ whole genome shotgun (WGS) entry which is preliminary data.</text>
</comment>
<gene>
    <name evidence="1" type="ORF">DSO57_1005539</name>
</gene>